<dbReference type="EMBL" id="CAJRAU010000001">
    <property type="protein sequence ID" value="CAG5068389.1"/>
    <property type="molecule type" value="Genomic_DNA"/>
</dbReference>
<evidence type="ECO:0000256" key="1">
    <source>
        <dbReference type="ARBA" id="ARBA00004191"/>
    </source>
</evidence>
<dbReference type="InterPro" id="IPR051648">
    <property type="entry name" value="CWI-Assembly_Regulator"/>
</dbReference>
<dbReference type="Gene3D" id="3.80.20.20">
    <property type="entry name" value="Receptor L-domain"/>
    <property type="match status" value="1"/>
</dbReference>
<dbReference type="Proteomes" id="UP000679725">
    <property type="component" value="Unassembled WGS sequence"/>
</dbReference>
<keyword evidence="9" id="KW-1185">Reference proteome</keyword>
<keyword evidence="5" id="KW-0325">Glycoprotein</keyword>
<accession>A0ABN7R544</accession>
<feature type="domain" description="Secretion system C-terminal sorting" evidence="7">
    <location>
        <begin position="415"/>
        <end position="473"/>
    </location>
</feature>
<dbReference type="SUPFAM" id="SSF52058">
    <property type="entry name" value="L domain-like"/>
    <property type="match status" value="3"/>
</dbReference>
<dbReference type="PANTHER" id="PTHR31018:SF3">
    <property type="entry name" value="RECEPTOR PROTEIN-TYROSINE KINASE"/>
    <property type="match status" value="1"/>
</dbReference>
<evidence type="ECO:0000256" key="3">
    <source>
        <dbReference type="ARBA" id="ARBA00022525"/>
    </source>
</evidence>
<dbReference type="InterPro" id="IPR026444">
    <property type="entry name" value="Secre_tail"/>
</dbReference>
<name>A0ABN7R544_9BACT</name>
<evidence type="ECO:0000256" key="2">
    <source>
        <dbReference type="ARBA" id="ARBA00022512"/>
    </source>
</evidence>
<evidence type="ECO:0000313" key="9">
    <source>
        <dbReference type="Proteomes" id="UP000679725"/>
    </source>
</evidence>
<gene>
    <name evidence="8" type="ORF">DYBT9623_01119</name>
</gene>
<comment type="subcellular location">
    <subcellularLocation>
        <location evidence="1">Secreted</location>
        <location evidence="1">Cell wall</location>
    </subcellularLocation>
</comment>
<comment type="caution">
    <text evidence="8">The sequence shown here is derived from an EMBL/GenBank/DDBJ whole genome shotgun (WGS) entry which is preliminary data.</text>
</comment>
<reference evidence="8 9" key="1">
    <citation type="submission" date="2021-04" db="EMBL/GenBank/DDBJ databases">
        <authorList>
            <person name="Rodrigo-Torres L."/>
            <person name="Arahal R. D."/>
            <person name="Lucena T."/>
        </authorList>
    </citation>
    <scope>NUCLEOTIDE SEQUENCE [LARGE SCALE GENOMIC DNA]</scope>
    <source>
        <strain evidence="8 9">CECT 9623</strain>
    </source>
</reference>
<keyword evidence="2" id="KW-0134">Cell wall</keyword>
<evidence type="ECO:0000256" key="4">
    <source>
        <dbReference type="ARBA" id="ARBA00022729"/>
    </source>
</evidence>
<evidence type="ECO:0000259" key="7">
    <source>
        <dbReference type="Pfam" id="PF18962"/>
    </source>
</evidence>
<feature type="signal peptide" evidence="6">
    <location>
        <begin position="1"/>
        <end position="21"/>
    </location>
</feature>
<keyword evidence="3" id="KW-0964">Secreted</keyword>
<proteinExistence type="predicted"/>
<dbReference type="RefSeq" id="WP_215232471.1">
    <property type="nucleotide sequence ID" value="NZ_CAJRAU010000001.1"/>
</dbReference>
<organism evidence="8 9">
    <name type="scientific">Dyadobacter linearis</name>
    <dbReference type="NCBI Taxonomy" id="2823330"/>
    <lineage>
        <taxon>Bacteria</taxon>
        <taxon>Pseudomonadati</taxon>
        <taxon>Bacteroidota</taxon>
        <taxon>Cytophagia</taxon>
        <taxon>Cytophagales</taxon>
        <taxon>Spirosomataceae</taxon>
        <taxon>Dyadobacter</taxon>
    </lineage>
</organism>
<feature type="chain" id="PRO_5045946761" description="Secretion system C-terminal sorting domain-containing protein" evidence="6">
    <location>
        <begin position="22"/>
        <end position="480"/>
    </location>
</feature>
<keyword evidence="4 6" id="KW-0732">Signal</keyword>
<dbReference type="NCBIfam" id="TIGR04183">
    <property type="entry name" value="Por_Secre_tail"/>
    <property type="match status" value="1"/>
</dbReference>
<dbReference type="InterPro" id="IPR036941">
    <property type="entry name" value="Rcpt_L-dom_sf"/>
</dbReference>
<sequence length="480" mass="52199">MIRQFLLLISLSFLLISNARGQDDEPYCDIPVLNNQAAIDNFATNYPGCFRVGHSSHGLTISGSDITNLDGLLGITSMGMGGITIKDNPQLTDITGLSNITGSIAAIEVTNNPLLESLGGLEGITQVYLLMVKNNPALKDLEGLSGIIRTSEELVISGNASLTNLRGLNNLTTAIGAVIIEDNQNLINFSGFENLATTGYFIITGNPVLTDLSALLHLEIINEYLEIGNNAKLSSLYGFDNIRWNENFFALNIYQCPLLTHCGVMGVCDLFNYADVIWGHDISTDIRENGAGCSSREELLASLTCRQALPVTFINFNGKNTAEGNRLEWHTSSELNNAGFAIESSLNAMRFDQIGFVMGNGTANSVKKYSFTESMPADVTYYRLKQFDFDSTAAYSKVIVVKKSDAGVQAENISIFPNPSNGQLFVKSHKKQEYSIQTMGGKLIRKGSVTPGKPIKTNDLQNGLYLVKVGQEVMKVVVNN</sequence>
<dbReference type="PANTHER" id="PTHR31018">
    <property type="entry name" value="SPORULATION-SPECIFIC PROTEIN-RELATED"/>
    <property type="match status" value="1"/>
</dbReference>
<evidence type="ECO:0000256" key="6">
    <source>
        <dbReference type="SAM" id="SignalP"/>
    </source>
</evidence>
<dbReference type="Pfam" id="PF18962">
    <property type="entry name" value="Por_Secre_tail"/>
    <property type="match status" value="1"/>
</dbReference>
<evidence type="ECO:0000256" key="5">
    <source>
        <dbReference type="ARBA" id="ARBA00023180"/>
    </source>
</evidence>
<protein>
    <recommendedName>
        <fullName evidence="7">Secretion system C-terminal sorting domain-containing protein</fullName>
    </recommendedName>
</protein>
<evidence type="ECO:0000313" key="8">
    <source>
        <dbReference type="EMBL" id="CAG5068389.1"/>
    </source>
</evidence>